<keyword evidence="6" id="KW-0648">Protein biosynthesis</keyword>
<name>A0A9D4TBF5_RHISA</name>
<dbReference type="AlphaFoldDB" id="A0A9D4TBF5"/>
<protein>
    <recommendedName>
        <fullName evidence="2">valine--tRNA ligase</fullName>
        <ecNumber evidence="2">6.1.1.9</ecNumber>
    </recommendedName>
    <alternativeName>
        <fullName evidence="8">Valyl-tRNA synthetase</fullName>
    </alternativeName>
</protein>
<dbReference type="GO" id="GO:0006438">
    <property type="term" value="P:valyl-tRNA aminoacylation"/>
    <property type="evidence" value="ECO:0007669"/>
    <property type="project" value="InterPro"/>
</dbReference>
<dbReference type="InterPro" id="IPR002303">
    <property type="entry name" value="Valyl-tRNA_ligase"/>
</dbReference>
<dbReference type="GO" id="GO:0004832">
    <property type="term" value="F:valine-tRNA ligase activity"/>
    <property type="evidence" value="ECO:0007669"/>
    <property type="project" value="UniProtKB-EC"/>
</dbReference>
<evidence type="ECO:0000256" key="3">
    <source>
        <dbReference type="ARBA" id="ARBA00022598"/>
    </source>
</evidence>
<evidence type="ECO:0000256" key="8">
    <source>
        <dbReference type="ARBA" id="ARBA00029936"/>
    </source>
</evidence>
<dbReference type="Gene3D" id="1.10.287.380">
    <property type="entry name" value="Valyl-tRNA synthetase, C-terminal domain"/>
    <property type="match status" value="1"/>
</dbReference>
<reference evidence="9" key="1">
    <citation type="journal article" date="2020" name="Cell">
        <title>Large-Scale Comparative Analyses of Tick Genomes Elucidate Their Genetic Diversity and Vector Capacities.</title>
        <authorList>
            <consortium name="Tick Genome and Microbiome Consortium (TIGMIC)"/>
            <person name="Jia N."/>
            <person name="Wang J."/>
            <person name="Shi W."/>
            <person name="Du L."/>
            <person name="Sun Y."/>
            <person name="Zhan W."/>
            <person name="Jiang J.F."/>
            <person name="Wang Q."/>
            <person name="Zhang B."/>
            <person name="Ji P."/>
            <person name="Bell-Sakyi L."/>
            <person name="Cui X.M."/>
            <person name="Yuan T.T."/>
            <person name="Jiang B.G."/>
            <person name="Yang W.F."/>
            <person name="Lam T.T."/>
            <person name="Chang Q.C."/>
            <person name="Ding S.J."/>
            <person name="Wang X.J."/>
            <person name="Zhu J.G."/>
            <person name="Ruan X.D."/>
            <person name="Zhao L."/>
            <person name="Wei J.T."/>
            <person name="Ye R.Z."/>
            <person name="Que T.C."/>
            <person name="Du C.H."/>
            <person name="Zhou Y.H."/>
            <person name="Cheng J.X."/>
            <person name="Dai P.F."/>
            <person name="Guo W.B."/>
            <person name="Han X.H."/>
            <person name="Huang E.J."/>
            <person name="Li L.F."/>
            <person name="Wei W."/>
            <person name="Gao Y.C."/>
            <person name="Liu J.Z."/>
            <person name="Shao H.Z."/>
            <person name="Wang X."/>
            <person name="Wang C.C."/>
            <person name="Yang T.C."/>
            <person name="Huo Q.B."/>
            <person name="Li W."/>
            <person name="Chen H.Y."/>
            <person name="Chen S.E."/>
            <person name="Zhou L.G."/>
            <person name="Ni X.B."/>
            <person name="Tian J.H."/>
            <person name="Sheng Y."/>
            <person name="Liu T."/>
            <person name="Pan Y.S."/>
            <person name="Xia L.Y."/>
            <person name="Li J."/>
            <person name="Zhao F."/>
            <person name="Cao W.C."/>
        </authorList>
    </citation>
    <scope>NUCLEOTIDE SEQUENCE</scope>
    <source>
        <strain evidence="9">Rsan-2018</strain>
    </source>
</reference>
<dbReference type="VEuPathDB" id="VectorBase:RSAN_037282"/>
<gene>
    <name evidence="9" type="ORF">HPB52_019183</name>
</gene>
<evidence type="ECO:0000256" key="5">
    <source>
        <dbReference type="ARBA" id="ARBA00022840"/>
    </source>
</evidence>
<evidence type="ECO:0000313" key="10">
    <source>
        <dbReference type="Proteomes" id="UP000821837"/>
    </source>
</evidence>
<proteinExistence type="inferred from homology"/>
<evidence type="ECO:0000313" key="9">
    <source>
        <dbReference type="EMBL" id="KAH7984319.1"/>
    </source>
</evidence>
<reference evidence="9" key="2">
    <citation type="submission" date="2021-09" db="EMBL/GenBank/DDBJ databases">
        <authorList>
            <person name="Jia N."/>
            <person name="Wang J."/>
            <person name="Shi W."/>
            <person name="Du L."/>
            <person name="Sun Y."/>
            <person name="Zhan W."/>
            <person name="Jiang J."/>
            <person name="Wang Q."/>
            <person name="Zhang B."/>
            <person name="Ji P."/>
            <person name="Sakyi L.B."/>
            <person name="Cui X."/>
            <person name="Yuan T."/>
            <person name="Jiang B."/>
            <person name="Yang W."/>
            <person name="Lam T.T.-Y."/>
            <person name="Chang Q."/>
            <person name="Ding S."/>
            <person name="Wang X."/>
            <person name="Zhu J."/>
            <person name="Ruan X."/>
            <person name="Zhao L."/>
            <person name="Wei J."/>
            <person name="Que T."/>
            <person name="Du C."/>
            <person name="Cheng J."/>
            <person name="Dai P."/>
            <person name="Han X."/>
            <person name="Huang E."/>
            <person name="Gao Y."/>
            <person name="Liu J."/>
            <person name="Shao H."/>
            <person name="Ye R."/>
            <person name="Li L."/>
            <person name="Wei W."/>
            <person name="Wang X."/>
            <person name="Wang C."/>
            <person name="Huo Q."/>
            <person name="Li W."/>
            <person name="Guo W."/>
            <person name="Chen H."/>
            <person name="Chen S."/>
            <person name="Zhou L."/>
            <person name="Zhou L."/>
            <person name="Ni X."/>
            <person name="Tian J."/>
            <person name="Zhou Y."/>
            <person name="Sheng Y."/>
            <person name="Liu T."/>
            <person name="Pan Y."/>
            <person name="Xia L."/>
            <person name="Li J."/>
            <person name="Zhao F."/>
            <person name="Cao W."/>
        </authorList>
    </citation>
    <scope>NUCLEOTIDE SEQUENCE</scope>
    <source>
        <strain evidence="9">Rsan-2018</strain>
        <tissue evidence="9">Larvae</tissue>
    </source>
</reference>
<dbReference type="GO" id="GO:0005829">
    <property type="term" value="C:cytosol"/>
    <property type="evidence" value="ECO:0007669"/>
    <property type="project" value="TreeGrafter"/>
</dbReference>
<accession>A0A9D4TBF5</accession>
<dbReference type="InterPro" id="IPR037118">
    <property type="entry name" value="Val-tRNA_synth_C_sf"/>
</dbReference>
<comment type="caution">
    <text evidence="9">The sequence shown here is derived from an EMBL/GenBank/DDBJ whole genome shotgun (WGS) entry which is preliminary data.</text>
</comment>
<keyword evidence="3" id="KW-0436">Ligase</keyword>
<dbReference type="InterPro" id="IPR010978">
    <property type="entry name" value="tRNA-bd_arm"/>
</dbReference>
<evidence type="ECO:0000256" key="6">
    <source>
        <dbReference type="ARBA" id="ARBA00022917"/>
    </source>
</evidence>
<keyword evidence="5" id="KW-0067">ATP-binding</keyword>
<evidence type="ECO:0000256" key="7">
    <source>
        <dbReference type="ARBA" id="ARBA00023146"/>
    </source>
</evidence>
<dbReference type="PANTHER" id="PTHR11946:SF109">
    <property type="entry name" value="VALINE--TRNA LIGASE"/>
    <property type="match status" value="1"/>
</dbReference>
<evidence type="ECO:0000256" key="4">
    <source>
        <dbReference type="ARBA" id="ARBA00022741"/>
    </source>
</evidence>
<dbReference type="PANTHER" id="PTHR11946">
    <property type="entry name" value="VALYL-TRNA SYNTHETASES"/>
    <property type="match status" value="1"/>
</dbReference>
<dbReference type="GO" id="GO:0005524">
    <property type="term" value="F:ATP binding"/>
    <property type="evidence" value="ECO:0007669"/>
    <property type="project" value="UniProtKB-KW"/>
</dbReference>
<dbReference type="EC" id="6.1.1.9" evidence="2"/>
<dbReference type="Proteomes" id="UP000821837">
    <property type="component" value="Chromosome 1"/>
</dbReference>
<dbReference type="SUPFAM" id="SSF46589">
    <property type="entry name" value="tRNA-binding arm"/>
    <property type="match status" value="1"/>
</dbReference>
<evidence type="ECO:0000256" key="2">
    <source>
        <dbReference type="ARBA" id="ARBA00013169"/>
    </source>
</evidence>
<evidence type="ECO:0000256" key="1">
    <source>
        <dbReference type="ARBA" id="ARBA00005594"/>
    </source>
</evidence>
<sequence length="180" mass="19752">MQDLGKAHDGTTKFAIQDARIGAHSRRGDMDLLGYNLLQWLYCRLSWEENLKKANSPSNRQTVHSLAVVIAALTSSSEVELLAEGAAVPVGCAVTTISDTCQAYLMLKGVVDPAKEMERLSQKQEKLETQLSKLKTAMSAADYTTKVPAEVQATNLDKVRQSEGELARIAETIRTLKLMD</sequence>
<keyword evidence="10" id="KW-1185">Reference proteome</keyword>
<comment type="similarity">
    <text evidence="1">Belongs to the class-I aminoacyl-tRNA synthetase family.</text>
</comment>
<dbReference type="EMBL" id="JABSTV010001245">
    <property type="protein sequence ID" value="KAH7984319.1"/>
    <property type="molecule type" value="Genomic_DNA"/>
</dbReference>
<organism evidence="9 10">
    <name type="scientific">Rhipicephalus sanguineus</name>
    <name type="common">Brown dog tick</name>
    <name type="synonym">Ixodes sanguineus</name>
    <dbReference type="NCBI Taxonomy" id="34632"/>
    <lineage>
        <taxon>Eukaryota</taxon>
        <taxon>Metazoa</taxon>
        <taxon>Ecdysozoa</taxon>
        <taxon>Arthropoda</taxon>
        <taxon>Chelicerata</taxon>
        <taxon>Arachnida</taxon>
        <taxon>Acari</taxon>
        <taxon>Parasitiformes</taxon>
        <taxon>Ixodida</taxon>
        <taxon>Ixodoidea</taxon>
        <taxon>Ixodidae</taxon>
        <taxon>Rhipicephalinae</taxon>
        <taxon>Rhipicephalus</taxon>
        <taxon>Rhipicephalus</taxon>
    </lineage>
</organism>
<dbReference type="FunFam" id="1.10.287.380:FF:000002">
    <property type="entry name" value="Valine--tRNA ligase"/>
    <property type="match status" value="1"/>
</dbReference>
<keyword evidence="4" id="KW-0547">Nucleotide-binding</keyword>
<keyword evidence="7" id="KW-0030">Aminoacyl-tRNA synthetase</keyword>